<reference evidence="2" key="1">
    <citation type="journal article" date="2017" name="bioRxiv">
        <title>Comparative analysis of the genomes of Stylophora pistillata and Acropora digitifera provides evidence for extensive differences between species of corals.</title>
        <authorList>
            <person name="Voolstra C.R."/>
            <person name="Li Y."/>
            <person name="Liew Y.J."/>
            <person name="Baumgarten S."/>
            <person name="Zoccola D."/>
            <person name="Flot J.-F."/>
            <person name="Tambutte S."/>
            <person name="Allemand D."/>
            <person name="Aranda M."/>
        </authorList>
    </citation>
    <scope>NUCLEOTIDE SEQUENCE [LARGE SCALE GENOMIC DNA]</scope>
</reference>
<protein>
    <submittedName>
        <fullName evidence="1">CST complex subunit TEN1</fullName>
    </submittedName>
</protein>
<dbReference type="OrthoDB" id="342190at2759"/>
<dbReference type="GO" id="GO:0003697">
    <property type="term" value="F:single-stranded DNA binding"/>
    <property type="evidence" value="ECO:0007669"/>
    <property type="project" value="InterPro"/>
</dbReference>
<dbReference type="Proteomes" id="UP000225706">
    <property type="component" value="Unassembled WGS sequence"/>
</dbReference>
<dbReference type="GO" id="GO:1990879">
    <property type="term" value="C:CST complex"/>
    <property type="evidence" value="ECO:0007669"/>
    <property type="project" value="InterPro"/>
</dbReference>
<keyword evidence="2" id="KW-1185">Reference proteome</keyword>
<evidence type="ECO:0000313" key="1">
    <source>
        <dbReference type="EMBL" id="PFX26836.1"/>
    </source>
</evidence>
<dbReference type="GO" id="GO:0032211">
    <property type="term" value="P:negative regulation of telomere maintenance via telomerase"/>
    <property type="evidence" value="ECO:0007669"/>
    <property type="project" value="TreeGrafter"/>
</dbReference>
<gene>
    <name evidence="1" type="primary">TEN1</name>
    <name evidence="1" type="ORF">AWC38_SpisGene8503</name>
</gene>
<dbReference type="Gene3D" id="2.40.50.140">
    <property type="entry name" value="Nucleic acid-binding proteins"/>
    <property type="match status" value="1"/>
</dbReference>
<dbReference type="PANTHER" id="PTHR33905:SF1">
    <property type="entry name" value="CST COMPLEX SUBUNIT TEN1"/>
    <property type="match status" value="1"/>
</dbReference>
<evidence type="ECO:0000313" key="2">
    <source>
        <dbReference type="Proteomes" id="UP000225706"/>
    </source>
</evidence>
<organism evidence="1 2">
    <name type="scientific">Stylophora pistillata</name>
    <name type="common">Smooth cauliflower coral</name>
    <dbReference type="NCBI Taxonomy" id="50429"/>
    <lineage>
        <taxon>Eukaryota</taxon>
        <taxon>Metazoa</taxon>
        <taxon>Cnidaria</taxon>
        <taxon>Anthozoa</taxon>
        <taxon>Hexacorallia</taxon>
        <taxon>Scleractinia</taxon>
        <taxon>Astrocoeniina</taxon>
        <taxon>Pocilloporidae</taxon>
        <taxon>Stylophora</taxon>
    </lineage>
</organism>
<dbReference type="EMBL" id="LSMT01000117">
    <property type="protein sequence ID" value="PFX26836.1"/>
    <property type="molecule type" value="Genomic_DNA"/>
</dbReference>
<sequence length="119" mass="13350">MAGISSGQLLRVKELTHLGTSLDGKSVRTWGRAVAHNMARSQLKVSDEGIELIIDTSYVEPIAFNRGSLYQFIGEVYVYDNIILRARIATCIDGMNMDLFNQALDIRRKYLKEDLPSVS</sequence>
<proteinExistence type="predicted"/>
<dbReference type="Pfam" id="PF15490">
    <property type="entry name" value="Ten1_2"/>
    <property type="match status" value="1"/>
</dbReference>
<dbReference type="InterPro" id="IPR012340">
    <property type="entry name" value="NA-bd_OB-fold"/>
</dbReference>
<dbReference type="InterPro" id="IPR029146">
    <property type="entry name" value="Ten1_animal_plant"/>
</dbReference>
<dbReference type="PANTHER" id="PTHR33905">
    <property type="entry name" value="CST COMPLEX SUBUNIT TEN1"/>
    <property type="match status" value="1"/>
</dbReference>
<name>A0A2B4SBU6_STYPI</name>
<accession>A0A2B4SBU6</accession>
<dbReference type="GO" id="GO:0042162">
    <property type="term" value="F:telomeric DNA binding"/>
    <property type="evidence" value="ECO:0007669"/>
    <property type="project" value="TreeGrafter"/>
</dbReference>
<dbReference type="STRING" id="50429.A0A2B4SBU6"/>
<dbReference type="AlphaFoldDB" id="A0A2B4SBU6"/>
<comment type="caution">
    <text evidence="1">The sequence shown here is derived from an EMBL/GenBank/DDBJ whole genome shotgun (WGS) entry which is preliminary data.</text>
</comment>
<dbReference type="GO" id="GO:0010521">
    <property type="term" value="F:telomerase inhibitor activity"/>
    <property type="evidence" value="ECO:0007669"/>
    <property type="project" value="TreeGrafter"/>
</dbReference>